<gene>
    <name evidence="7" type="ORF">DKB62_12240</name>
</gene>
<dbReference type="GO" id="GO:0042254">
    <property type="term" value="P:ribosome biogenesis"/>
    <property type="evidence" value="ECO:0007669"/>
    <property type="project" value="UniProtKB-KW"/>
</dbReference>
<evidence type="ECO:0000256" key="3">
    <source>
        <dbReference type="ARBA" id="ARBA00022801"/>
    </source>
</evidence>
<dbReference type="PANTHER" id="PTHR39178">
    <property type="entry name" value="HYPOTHETICAL RIBOSOME-ASSOCIATED PROTEIN"/>
    <property type="match status" value="1"/>
</dbReference>
<dbReference type="AlphaFoldDB" id="A0A346B2C5"/>
<dbReference type="GO" id="GO:0008234">
    <property type="term" value="F:cysteine-type peptidase activity"/>
    <property type="evidence" value="ECO:0007669"/>
    <property type="project" value="UniProtKB-KW"/>
</dbReference>
<name>A0A346B2C5_9FIRM</name>
<dbReference type="InterPro" id="IPR007422">
    <property type="entry name" value="Peptidase_Prp"/>
</dbReference>
<evidence type="ECO:0000313" key="7">
    <source>
        <dbReference type="EMBL" id="AXL22268.1"/>
    </source>
</evidence>
<accession>A0A346B2C5</accession>
<dbReference type="Gene3D" id="3.30.70.1490">
    <property type="entry name" value="Cysteine protease Prp"/>
    <property type="match status" value="1"/>
</dbReference>
<keyword evidence="2 7" id="KW-0645">Protease</keyword>
<dbReference type="InterPro" id="IPR036764">
    <property type="entry name" value="Peptidase_Prp_sf"/>
</dbReference>
<keyword evidence="8" id="KW-1185">Reference proteome</keyword>
<evidence type="ECO:0000256" key="5">
    <source>
        <dbReference type="ARBA" id="ARBA00044503"/>
    </source>
</evidence>
<keyword evidence="1" id="KW-0690">Ribosome biogenesis</keyword>
<keyword evidence="3" id="KW-0378">Hydrolase</keyword>
<dbReference type="SUPFAM" id="SSF118010">
    <property type="entry name" value="TM1457-like"/>
    <property type="match status" value="1"/>
</dbReference>
<evidence type="ECO:0000256" key="4">
    <source>
        <dbReference type="ARBA" id="ARBA00022807"/>
    </source>
</evidence>
<evidence type="ECO:0000256" key="1">
    <source>
        <dbReference type="ARBA" id="ARBA00022517"/>
    </source>
</evidence>
<evidence type="ECO:0000256" key="2">
    <source>
        <dbReference type="ARBA" id="ARBA00022670"/>
    </source>
</evidence>
<dbReference type="GO" id="GO:0006508">
    <property type="term" value="P:proteolysis"/>
    <property type="evidence" value="ECO:0007669"/>
    <property type="project" value="UniProtKB-KW"/>
</dbReference>
<protein>
    <recommendedName>
        <fullName evidence="6">Ribosomal processing cysteine protease Prp</fullName>
    </recommendedName>
</protein>
<dbReference type="PANTHER" id="PTHR39178:SF1">
    <property type="entry name" value="RIBOSOMAL-PROCESSING CYSTEINE PROTEASE PRP"/>
    <property type="match status" value="1"/>
</dbReference>
<dbReference type="RefSeq" id="WP_107196620.1">
    <property type="nucleotide sequence ID" value="NZ_CP029462.1"/>
</dbReference>
<comment type="similarity">
    <text evidence="5">Belongs to the Prp family.</text>
</comment>
<evidence type="ECO:0000256" key="6">
    <source>
        <dbReference type="ARBA" id="ARBA00044538"/>
    </source>
</evidence>
<dbReference type="Pfam" id="PF04327">
    <property type="entry name" value="Peptidase_Prp"/>
    <property type="match status" value="1"/>
</dbReference>
<dbReference type="CDD" id="cd16332">
    <property type="entry name" value="Prp-like"/>
    <property type="match status" value="1"/>
</dbReference>
<sequence length="102" mass="10937">MITITLQRDKEKRITGFDISGHAGYGEAGSDIVCAAVSALAQSALLGLLDYDAKHVQYDVGEGSLSVHVMKDGVAPQAILRAMELGLTEISKQYSEYVILHS</sequence>
<proteinExistence type="inferred from homology"/>
<evidence type="ECO:0000313" key="8">
    <source>
        <dbReference type="Proteomes" id="UP000254337"/>
    </source>
</evidence>
<keyword evidence="4" id="KW-0788">Thiol protease</keyword>
<dbReference type="Proteomes" id="UP000254337">
    <property type="component" value="Chromosome"/>
</dbReference>
<organism evidence="7 8">
    <name type="scientific">Megasphaera stantonii</name>
    <dbReference type="NCBI Taxonomy" id="2144175"/>
    <lineage>
        <taxon>Bacteria</taxon>
        <taxon>Bacillati</taxon>
        <taxon>Bacillota</taxon>
        <taxon>Negativicutes</taxon>
        <taxon>Veillonellales</taxon>
        <taxon>Veillonellaceae</taxon>
        <taxon>Megasphaera</taxon>
    </lineage>
</organism>
<reference evidence="7 8" key="1">
    <citation type="submission" date="2018-05" db="EMBL/GenBank/DDBJ databases">
        <title>Complete genome sequence of Megasphaera sp. AJH120T, isolated from the ceca of a chicken.</title>
        <authorList>
            <person name="Maki J."/>
            <person name="Looft T."/>
        </authorList>
    </citation>
    <scope>NUCLEOTIDE SEQUENCE [LARGE SCALE GENOMIC DNA]</scope>
    <source>
        <strain evidence="7 8">AJH120</strain>
    </source>
</reference>
<dbReference type="KEGG" id="meg:DKB62_12240"/>
<dbReference type="EMBL" id="CP029462">
    <property type="protein sequence ID" value="AXL22268.1"/>
    <property type="molecule type" value="Genomic_DNA"/>
</dbReference>
<dbReference type="OrthoDB" id="48998at2"/>